<feature type="region of interest" description="Disordered" evidence="9">
    <location>
        <begin position="451"/>
        <end position="486"/>
    </location>
</feature>
<keyword evidence="6 8" id="KW-0408">Iron</keyword>
<evidence type="ECO:0000256" key="7">
    <source>
        <dbReference type="ARBA" id="ARBA00023033"/>
    </source>
</evidence>
<dbReference type="InterPro" id="IPR001128">
    <property type="entry name" value="Cyt_P450"/>
</dbReference>
<dbReference type="PANTHER" id="PTHR24305">
    <property type="entry name" value="CYTOCHROME P450"/>
    <property type="match status" value="1"/>
</dbReference>
<dbReference type="InterPro" id="IPR002403">
    <property type="entry name" value="Cyt_P450_E_grp-IV"/>
</dbReference>
<feature type="compositionally biased region" description="Polar residues" evidence="9">
    <location>
        <begin position="704"/>
        <end position="723"/>
    </location>
</feature>
<dbReference type="InterPro" id="IPR050121">
    <property type="entry name" value="Cytochrome_P450_monoxygenase"/>
</dbReference>
<dbReference type="AlphaFoldDB" id="A0A5C6G721"/>
<dbReference type="GO" id="GO:0004497">
    <property type="term" value="F:monooxygenase activity"/>
    <property type="evidence" value="ECO:0007669"/>
    <property type="project" value="UniProtKB-KW"/>
</dbReference>
<dbReference type="InterPro" id="IPR036396">
    <property type="entry name" value="Cyt_P450_sf"/>
</dbReference>
<organism evidence="11 12">
    <name type="scientific">Metarhizium rileyi (strain RCEF 4871)</name>
    <name type="common">Nomuraea rileyi</name>
    <dbReference type="NCBI Taxonomy" id="1649241"/>
    <lineage>
        <taxon>Eukaryota</taxon>
        <taxon>Fungi</taxon>
        <taxon>Dikarya</taxon>
        <taxon>Ascomycota</taxon>
        <taxon>Pezizomycotina</taxon>
        <taxon>Sordariomycetes</taxon>
        <taxon>Hypocreomycetidae</taxon>
        <taxon>Hypocreales</taxon>
        <taxon>Clavicipitaceae</taxon>
        <taxon>Metarhizium</taxon>
    </lineage>
</organism>
<evidence type="ECO:0000256" key="5">
    <source>
        <dbReference type="ARBA" id="ARBA00023002"/>
    </source>
</evidence>
<keyword evidence="10" id="KW-0472">Membrane</keyword>
<evidence type="ECO:0000313" key="11">
    <source>
        <dbReference type="EMBL" id="TWU73592.1"/>
    </source>
</evidence>
<dbReference type="PROSITE" id="PS00086">
    <property type="entry name" value="CYTOCHROME_P450"/>
    <property type="match status" value="1"/>
</dbReference>
<evidence type="ECO:0000256" key="9">
    <source>
        <dbReference type="SAM" id="MobiDB-lite"/>
    </source>
</evidence>
<name>A0A5C6G721_METRR</name>
<dbReference type="Gene3D" id="1.10.630.10">
    <property type="entry name" value="Cytochrome P450"/>
    <property type="match status" value="1"/>
</dbReference>
<dbReference type="Pfam" id="PF00067">
    <property type="entry name" value="p450"/>
    <property type="match status" value="2"/>
</dbReference>
<dbReference type="PANTHER" id="PTHR24305:SF157">
    <property type="entry name" value="N-ACETYLTRYPTOPHAN 6-HYDROXYLASE IVOC-RELATED"/>
    <property type="match status" value="1"/>
</dbReference>
<comment type="cofactor">
    <cofactor evidence="1 8">
        <name>heme</name>
        <dbReference type="ChEBI" id="CHEBI:30413"/>
    </cofactor>
</comment>
<feature type="compositionally biased region" description="Low complexity" evidence="9">
    <location>
        <begin position="650"/>
        <end position="666"/>
    </location>
</feature>
<feature type="transmembrane region" description="Helical" evidence="10">
    <location>
        <begin position="12"/>
        <end position="33"/>
    </location>
</feature>
<keyword evidence="4 8" id="KW-0479">Metal-binding</keyword>
<evidence type="ECO:0000256" key="4">
    <source>
        <dbReference type="ARBA" id="ARBA00022723"/>
    </source>
</evidence>
<dbReference type="CDD" id="cd11062">
    <property type="entry name" value="CYP58-like"/>
    <property type="match status" value="1"/>
</dbReference>
<feature type="binding site" description="axial binding residue" evidence="8">
    <location>
        <position position="434"/>
    </location>
    <ligand>
        <name>heme</name>
        <dbReference type="ChEBI" id="CHEBI:30413"/>
    </ligand>
    <ligandPart>
        <name>Fe</name>
        <dbReference type="ChEBI" id="CHEBI:18248"/>
    </ligandPart>
</feature>
<accession>A0A5C6G721</accession>
<evidence type="ECO:0000256" key="1">
    <source>
        <dbReference type="ARBA" id="ARBA00001971"/>
    </source>
</evidence>
<dbReference type="SUPFAM" id="SSF48264">
    <property type="entry name" value="Cytochrome P450"/>
    <property type="match status" value="1"/>
</dbReference>
<comment type="similarity">
    <text evidence="2">Belongs to the cytochrome P450 family.</text>
</comment>
<evidence type="ECO:0000256" key="2">
    <source>
        <dbReference type="ARBA" id="ARBA00010617"/>
    </source>
</evidence>
<dbReference type="GO" id="GO:0005506">
    <property type="term" value="F:iron ion binding"/>
    <property type="evidence" value="ECO:0007669"/>
    <property type="project" value="InterPro"/>
</dbReference>
<feature type="compositionally biased region" description="Basic and acidic residues" evidence="9">
    <location>
        <begin position="461"/>
        <end position="471"/>
    </location>
</feature>
<proteinExistence type="inferred from homology"/>
<evidence type="ECO:0000313" key="12">
    <source>
        <dbReference type="Proteomes" id="UP000317257"/>
    </source>
</evidence>
<feature type="region of interest" description="Disordered" evidence="9">
    <location>
        <begin position="595"/>
        <end position="635"/>
    </location>
</feature>
<dbReference type="PRINTS" id="PR00465">
    <property type="entry name" value="EP450IV"/>
</dbReference>
<dbReference type="Proteomes" id="UP000317257">
    <property type="component" value="Unassembled WGS sequence"/>
</dbReference>
<dbReference type="EMBL" id="SBHS01000017">
    <property type="protein sequence ID" value="TWU73592.1"/>
    <property type="molecule type" value="Genomic_DNA"/>
</dbReference>
<dbReference type="GO" id="GO:0020037">
    <property type="term" value="F:heme binding"/>
    <property type="evidence" value="ECO:0007669"/>
    <property type="project" value="InterPro"/>
</dbReference>
<feature type="region of interest" description="Disordered" evidence="9">
    <location>
        <begin position="650"/>
        <end position="736"/>
    </location>
</feature>
<dbReference type="InterPro" id="IPR017972">
    <property type="entry name" value="Cyt_P450_CS"/>
</dbReference>
<comment type="caution">
    <text evidence="11">The sequence shown here is derived from an EMBL/GenBank/DDBJ whole genome shotgun (WGS) entry which is preliminary data.</text>
</comment>
<dbReference type="GO" id="GO:0016705">
    <property type="term" value="F:oxidoreductase activity, acting on paired donors, with incorporation or reduction of molecular oxygen"/>
    <property type="evidence" value="ECO:0007669"/>
    <property type="project" value="InterPro"/>
</dbReference>
<keyword evidence="10" id="KW-0812">Transmembrane</keyword>
<feature type="compositionally biased region" description="Low complexity" evidence="9">
    <location>
        <begin position="599"/>
        <end position="614"/>
    </location>
</feature>
<evidence type="ECO:0008006" key="13">
    <source>
        <dbReference type="Google" id="ProtNLM"/>
    </source>
</evidence>
<keyword evidence="5" id="KW-0560">Oxidoreductase</keyword>
<keyword evidence="10" id="KW-1133">Transmembrane helix</keyword>
<gene>
    <name evidence="11" type="ORF">ED733_005050</name>
</gene>
<evidence type="ECO:0000256" key="10">
    <source>
        <dbReference type="SAM" id="Phobius"/>
    </source>
</evidence>
<evidence type="ECO:0000256" key="3">
    <source>
        <dbReference type="ARBA" id="ARBA00022617"/>
    </source>
</evidence>
<sequence>MTLLKTPTSVDLGLAIGALSICYVMLLVIYRLWLSPVAGFPGSIWPKITFWYEFYYEWIRPGQYHRKIHEMHQKYGPIIRVSPNEIHISDPPFYHELFVPFNVRRTNAYTRYARGTGFEDIFALVATHEGHKTIRDPVEKLYSRISLHETLVKQSAQNFCFRLDQARDANEPINLSHACLSLAIDVATTTTFQHPSDYLKDPNFNKTLFDTQRSGLKHVPLFAHLPLLARIFTSPLIEFLSSRIPELSAWDEKIRRQTFREELQEPTMKLQGRASVWKRSSFASRVGKLIQQNGIFHVSHTIETVITYLAINKHQRQSLKDELARFWEEHPHELGSWSALRRLPYLTACIQEGLRLGAGSMKRSPRVFPDDEIHYKDWVIPKNTPISMTTYYMHMDPTVFPEPEKFNPQRWLNSDPDGLMHSYLLPFGKGSRACAGQNLHGICRVQPHHGRASNHLEEDDYRASSDSERPRYSLPHTQPLRPKQSTTTIRALPTTALILDFFDALVATPSPLLDDDSAFTRSKDVAHCGKLANATTTSGISPAYWGQDTFISDGLSLDSTATLFGHSGGDDDDDHDDDHDDLFLSTFADADFSSPSTYPPFTTHSPPSEPSSQPVQFIFQPQRPPPPTPAPASSAALLRQTPACIRALAAPPRTTTERSSSSPAESQNTTFTTDGDGRDLLLSQGSGRSFSAKMPPPTPAQHVLNETTSQQANKRMRTSQPSATVDAKPSLPDVDDDDDLFGENVTTQGSELIAAEDLTTIDLTEANQVPEELKKPEPDNRVKVSNFQCVICMDDVKTLTLTHCGKSHLFRTQIIYPLLSPPLQQRH</sequence>
<keyword evidence="3 8" id="KW-0349">Heme</keyword>
<evidence type="ECO:0000256" key="8">
    <source>
        <dbReference type="PIRSR" id="PIRSR602403-1"/>
    </source>
</evidence>
<keyword evidence="7" id="KW-0503">Monooxygenase</keyword>
<protein>
    <recommendedName>
        <fullName evidence="13">Cytochrome P450</fullName>
    </recommendedName>
</protein>
<evidence type="ECO:0000256" key="6">
    <source>
        <dbReference type="ARBA" id="ARBA00023004"/>
    </source>
</evidence>
<reference evidence="12" key="1">
    <citation type="submission" date="2018-12" db="EMBL/GenBank/DDBJ databases">
        <title>The complete genome of Metarhizium rileyi, a key fungal pathogen of Lepidoptera.</title>
        <authorList>
            <person name="Binneck E."/>
            <person name="Lastra C.C.L."/>
            <person name="Sosa-Gomez D.R."/>
        </authorList>
    </citation>
    <scope>NUCLEOTIDE SEQUENCE [LARGE SCALE GENOMIC DNA]</scope>
    <source>
        <strain evidence="12">Cep018-CH2</strain>
    </source>
</reference>